<keyword evidence="3" id="KW-1185">Reference proteome</keyword>
<evidence type="ECO:0000313" key="1">
    <source>
        <dbReference type="EMBL" id="QEG08475.1"/>
    </source>
</evidence>
<organism evidence="2 3">
    <name type="scientific">Aeromonas phage 4L372D</name>
    <dbReference type="NCBI Taxonomy" id="2588518"/>
    <lineage>
        <taxon>Viruses</taxon>
        <taxon>Duplodnaviria</taxon>
        <taxon>Heunggongvirae</taxon>
        <taxon>Uroviricota</taxon>
        <taxon>Caudoviricetes</taxon>
        <taxon>Plateaulakevirus</taxon>
        <taxon>Plateaulakevirus pv4L372D</taxon>
    </lineage>
</organism>
<accession>A0A5B9N903</accession>
<reference evidence="2 3" key="1">
    <citation type="submission" date="2019-04" db="EMBL/GenBank/DDBJ databases">
        <title>Nine Novel Phages from a Plateau Lake in Southwest China Provide Insights into Aeromonas Phage Diversity.</title>
        <authorList>
            <person name="Xiao W."/>
            <person name="Bai M."/>
            <person name="Wang Y."/>
            <person name="Cui X."/>
        </authorList>
    </citation>
    <scope>NUCLEOTIDE SEQUENCE [LARGE SCALE GENOMIC DNA]</scope>
</reference>
<dbReference type="EMBL" id="MK813939">
    <property type="protein sequence ID" value="QEG08500.1"/>
    <property type="molecule type" value="Genomic_DNA"/>
</dbReference>
<evidence type="ECO:0000313" key="2">
    <source>
        <dbReference type="EMBL" id="QEG08500.1"/>
    </source>
</evidence>
<name>A0A5B9N903_9CAUD</name>
<evidence type="ECO:0000313" key="3">
    <source>
        <dbReference type="Proteomes" id="UP000323739"/>
    </source>
</evidence>
<dbReference type="Proteomes" id="UP000323739">
    <property type="component" value="Segment"/>
</dbReference>
<dbReference type="RefSeq" id="YP_009846584.1">
    <property type="nucleotide sequence ID" value="NC_048771.1"/>
</dbReference>
<dbReference type="GeneID" id="55616954"/>
<dbReference type="KEGG" id="vg:55616954"/>
<protein>
    <submittedName>
        <fullName evidence="2">Uncharacterized protein</fullName>
    </submittedName>
</protein>
<proteinExistence type="predicted"/>
<gene>
    <name evidence="2" type="primary">4L372D_036</name>
    <name evidence="1" type="synonym">4L372D_011</name>
</gene>
<sequence length="63" mass="7258">MYTHITAKDLKEGDLVIHNRIMVEILAIEIIDNWIINCCTIDGGRISFSVDSRVKKISKKNRK</sequence>
<dbReference type="EMBL" id="MK813939">
    <property type="protein sequence ID" value="QEG08475.1"/>
    <property type="molecule type" value="Genomic_DNA"/>
</dbReference>